<evidence type="ECO:0000256" key="5">
    <source>
        <dbReference type="ARBA" id="ARBA00023274"/>
    </source>
</evidence>
<dbReference type="PANTHER" id="PTHR13501">
    <property type="entry name" value="CHLOROPLAST 50S RIBOSOMAL PROTEIN L22-RELATED"/>
    <property type="match status" value="1"/>
</dbReference>
<dbReference type="InterPro" id="IPR018260">
    <property type="entry name" value="Ribosomal_uL22_CS"/>
</dbReference>
<dbReference type="KEGG" id="osu:NT6N_37970"/>
<dbReference type="InterPro" id="IPR036394">
    <property type="entry name" value="Ribosomal_uL22_sf"/>
</dbReference>
<keyword evidence="2 7" id="KW-0699">rRNA-binding</keyword>
<dbReference type="HAMAP" id="MF_01331_B">
    <property type="entry name" value="Ribosomal_uL22_B"/>
    <property type="match status" value="1"/>
</dbReference>
<dbReference type="InterPro" id="IPR005727">
    <property type="entry name" value="Ribosomal_uL22_bac/chlpt-type"/>
</dbReference>
<dbReference type="AlphaFoldDB" id="A0AAT9FRY2"/>
<dbReference type="GO" id="GO:0006412">
    <property type="term" value="P:translation"/>
    <property type="evidence" value="ECO:0007669"/>
    <property type="project" value="UniProtKB-UniRule"/>
</dbReference>
<reference evidence="12" key="1">
    <citation type="submission" date="2024-07" db="EMBL/GenBank/DDBJ databases">
        <title>Complete genome sequence of Verrucomicrobiaceae bacterium NT6N.</title>
        <authorList>
            <person name="Huang C."/>
            <person name="Takami H."/>
            <person name="Hamasaki K."/>
        </authorList>
    </citation>
    <scope>NUCLEOTIDE SEQUENCE</scope>
    <source>
        <strain evidence="12">NT6N</strain>
    </source>
</reference>
<dbReference type="PROSITE" id="PS00464">
    <property type="entry name" value="RIBOSOMAL_L22"/>
    <property type="match status" value="1"/>
</dbReference>
<gene>
    <name evidence="7" type="primary">rplV</name>
    <name evidence="12" type="ORF">NT6N_37970</name>
</gene>
<evidence type="ECO:0000256" key="4">
    <source>
        <dbReference type="ARBA" id="ARBA00022980"/>
    </source>
</evidence>
<feature type="compositionally biased region" description="Basic and acidic residues" evidence="11">
    <location>
        <begin position="142"/>
        <end position="164"/>
    </location>
</feature>
<comment type="subunit">
    <text evidence="7 9">Part of the 50S ribosomal subunit.</text>
</comment>
<dbReference type="SUPFAM" id="SSF54843">
    <property type="entry name" value="Ribosomal protein L22"/>
    <property type="match status" value="1"/>
</dbReference>
<evidence type="ECO:0000256" key="11">
    <source>
        <dbReference type="SAM" id="MobiDB-lite"/>
    </source>
</evidence>
<feature type="compositionally biased region" description="Basic residues" evidence="11">
    <location>
        <begin position="122"/>
        <end position="141"/>
    </location>
</feature>
<dbReference type="Pfam" id="PF00237">
    <property type="entry name" value="Ribosomal_L22"/>
    <property type="match status" value="1"/>
</dbReference>
<feature type="region of interest" description="Disordered" evidence="11">
    <location>
        <begin position="111"/>
        <end position="164"/>
    </location>
</feature>
<dbReference type="InterPro" id="IPR047867">
    <property type="entry name" value="Ribosomal_uL22_bac/org-type"/>
</dbReference>
<keyword evidence="3 7" id="KW-0694">RNA-binding</keyword>
<evidence type="ECO:0000256" key="7">
    <source>
        <dbReference type="HAMAP-Rule" id="MF_01331"/>
    </source>
</evidence>
<organism evidence="12">
    <name type="scientific">Oceaniferula spumae</name>
    <dbReference type="NCBI Taxonomy" id="2979115"/>
    <lineage>
        <taxon>Bacteria</taxon>
        <taxon>Pseudomonadati</taxon>
        <taxon>Verrucomicrobiota</taxon>
        <taxon>Verrucomicrobiia</taxon>
        <taxon>Verrucomicrobiales</taxon>
        <taxon>Verrucomicrobiaceae</taxon>
        <taxon>Oceaniferula</taxon>
    </lineage>
</organism>
<sequence>MEVKSTYKYARISPKKARDVARAIQGMPVSDALDALAYTPRKAAALIGKTLKSAVANAENNHELIADDLTVKEATVGDGPTFKRFKPRARGSAGAIRKRTSHLYIILTDEEEIPEPRERSSKPKKRTVVAKPKAKAKKAAAPKKEEAPVEVEEVKAEDNNKDAE</sequence>
<keyword evidence="4 7" id="KW-0689">Ribosomal protein</keyword>
<evidence type="ECO:0000256" key="1">
    <source>
        <dbReference type="ARBA" id="ARBA00009451"/>
    </source>
</evidence>
<dbReference type="EMBL" id="AP026866">
    <property type="protein sequence ID" value="BDS08757.1"/>
    <property type="molecule type" value="Genomic_DNA"/>
</dbReference>
<comment type="function">
    <text evidence="7">The globular domain of the protein is located near the polypeptide exit tunnel on the outside of the subunit, while an extended beta-hairpin is found that lines the wall of the exit tunnel in the center of the 70S ribosome.</text>
</comment>
<evidence type="ECO:0000256" key="3">
    <source>
        <dbReference type="ARBA" id="ARBA00022884"/>
    </source>
</evidence>
<keyword evidence="5 7" id="KW-0687">Ribonucleoprotein</keyword>
<evidence type="ECO:0000256" key="6">
    <source>
        <dbReference type="ARBA" id="ARBA00035207"/>
    </source>
</evidence>
<evidence type="ECO:0000256" key="2">
    <source>
        <dbReference type="ARBA" id="ARBA00022730"/>
    </source>
</evidence>
<evidence type="ECO:0000256" key="9">
    <source>
        <dbReference type="RuleBase" id="RU004006"/>
    </source>
</evidence>
<dbReference type="GO" id="GO:0019843">
    <property type="term" value="F:rRNA binding"/>
    <property type="evidence" value="ECO:0007669"/>
    <property type="project" value="UniProtKB-UniRule"/>
</dbReference>
<dbReference type="PANTHER" id="PTHR13501:SF8">
    <property type="entry name" value="LARGE RIBOSOMAL SUBUNIT PROTEIN UL22M"/>
    <property type="match status" value="1"/>
</dbReference>
<dbReference type="GO" id="GO:0022625">
    <property type="term" value="C:cytosolic large ribosomal subunit"/>
    <property type="evidence" value="ECO:0007669"/>
    <property type="project" value="TreeGrafter"/>
</dbReference>
<dbReference type="GO" id="GO:0003735">
    <property type="term" value="F:structural constituent of ribosome"/>
    <property type="evidence" value="ECO:0007669"/>
    <property type="project" value="InterPro"/>
</dbReference>
<dbReference type="Gene3D" id="3.90.470.10">
    <property type="entry name" value="Ribosomal protein L22/L17"/>
    <property type="match status" value="1"/>
</dbReference>
<comment type="function">
    <text evidence="7 10">This protein binds specifically to 23S rRNA; its binding is stimulated by other ribosomal proteins, e.g., L4, L17, and L20. It is important during the early stages of 50S assembly. It makes multiple contacts with different domains of the 23S rRNA in the assembled 50S subunit and ribosome.</text>
</comment>
<dbReference type="CDD" id="cd00336">
    <property type="entry name" value="Ribosomal_L22"/>
    <property type="match status" value="1"/>
</dbReference>
<protein>
    <recommendedName>
        <fullName evidence="6 7">Large ribosomal subunit protein uL22</fullName>
    </recommendedName>
</protein>
<evidence type="ECO:0000313" key="12">
    <source>
        <dbReference type="EMBL" id="BDS08757.1"/>
    </source>
</evidence>
<accession>A0AAT9FRY2</accession>
<dbReference type="InterPro" id="IPR001063">
    <property type="entry name" value="Ribosomal_uL22"/>
</dbReference>
<dbReference type="NCBIfam" id="TIGR01044">
    <property type="entry name" value="rplV_bact"/>
    <property type="match status" value="1"/>
</dbReference>
<name>A0AAT9FRY2_9BACT</name>
<proteinExistence type="inferred from homology"/>
<evidence type="ECO:0000256" key="8">
    <source>
        <dbReference type="RuleBase" id="RU004005"/>
    </source>
</evidence>
<comment type="similarity">
    <text evidence="1 7 8">Belongs to the universal ribosomal protein uL22 family.</text>
</comment>
<evidence type="ECO:0000256" key="10">
    <source>
        <dbReference type="RuleBase" id="RU004008"/>
    </source>
</evidence>